<reference evidence="1" key="1">
    <citation type="submission" date="2021-01" db="EMBL/GenBank/DDBJ databases">
        <title>Diatom-associated Roseobacters Show Island Model of Population Structure.</title>
        <authorList>
            <person name="Qu L."/>
            <person name="Feng X."/>
            <person name="Chen Y."/>
            <person name="Li L."/>
            <person name="Wang X."/>
            <person name="Hu Z."/>
            <person name="Wang H."/>
            <person name="Luo H."/>
        </authorList>
    </citation>
    <scope>NUCLEOTIDE SEQUENCE</scope>
    <source>
        <strain evidence="1">SM26-45</strain>
    </source>
</reference>
<dbReference type="Proteomes" id="UP000809337">
    <property type="component" value="Unassembled WGS sequence"/>
</dbReference>
<dbReference type="EMBL" id="JAFBWN010000009">
    <property type="protein sequence ID" value="MBM2355793.1"/>
    <property type="molecule type" value="Genomic_DNA"/>
</dbReference>
<accession>A0A9Q2NVB6</accession>
<dbReference type="AlphaFoldDB" id="A0A9Q2NVB6"/>
<protein>
    <submittedName>
        <fullName evidence="1">Uncharacterized protein</fullName>
    </submittedName>
</protein>
<comment type="caution">
    <text evidence="1">The sequence shown here is derived from an EMBL/GenBank/DDBJ whole genome shotgun (WGS) entry which is preliminary data.</text>
</comment>
<sequence>MNEHLRQQPVQDIQAGPWQGAEIFFYGLNGKLLMMQADASDQPKAD</sequence>
<evidence type="ECO:0000313" key="1">
    <source>
        <dbReference type="EMBL" id="MBM2355793.1"/>
    </source>
</evidence>
<evidence type="ECO:0000313" key="2">
    <source>
        <dbReference type="Proteomes" id="UP000809337"/>
    </source>
</evidence>
<name>A0A9Q2NVB6_9RHOB</name>
<dbReference type="RefSeq" id="WP_156024901.1">
    <property type="nucleotide sequence ID" value="NZ_FQVP01000017.1"/>
</dbReference>
<gene>
    <name evidence="1" type="ORF">JQX14_14675</name>
</gene>
<proteinExistence type="predicted"/>
<organism evidence="1 2">
    <name type="scientific">Pseudosulfitobacter pseudonitzschiae</name>
    <dbReference type="NCBI Taxonomy" id="1402135"/>
    <lineage>
        <taxon>Bacteria</taxon>
        <taxon>Pseudomonadati</taxon>
        <taxon>Pseudomonadota</taxon>
        <taxon>Alphaproteobacteria</taxon>
        <taxon>Rhodobacterales</taxon>
        <taxon>Roseobacteraceae</taxon>
        <taxon>Pseudosulfitobacter</taxon>
    </lineage>
</organism>